<evidence type="ECO:0000256" key="2">
    <source>
        <dbReference type="ARBA" id="ARBA00022448"/>
    </source>
</evidence>
<dbReference type="NCBIfam" id="TIGR01727">
    <property type="entry name" value="oligo_HPY"/>
    <property type="match status" value="1"/>
</dbReference>
<evidence type="ECO:0000256" key="3">
    <source>
        <dbReference type="ARBA" id="ARBA00022475"/>
    </source>
</evidence>
<keyword evidence="5 8" id="KW-0067">ATP-binding</keyword>
<evidence type="ECO:0000313" key="8">
    <source>
        <dbReference type="EMBL" id="VAW15391.1"/>
    </source>
</evidence>
<evidence type="ECO:0000256" key="6">
    <source>
        <dbReference type="ARBA" id="ARBA00023136"/>
    </source>
</evidence>
<dbReference type="SUPFAM" id="SSF52540">
    <property type="entry name" value="P-loop containing nucleoside triphosphate hydrolases"/>
    <property type="match status" value="1"/>
</dbReference>
<dbReference type="PANTHER" id="PTHR43297">
    <property type="entry name" value="OLIGOPEPTIDE TRANSPORT ATP-BINDING PROTEIN APPD"/>
    <property type="match status" value="1"/>
</dbReference>
<organism evidence="8">
    <name type="scientific">hydrothermal vent metagenome</name>
    <dbReference type="NCBI Taxonomy" id="652676"/>
    <lineage>
        <taxon>unclassified sequences</taxon>
        <taxon>metagenomes</taxon>
        <taxon>ecological metagenomes</taxon>
    </lineage>
</organism>
<evidence type="ECO:0000256" key="4">
    <source>
        <dbReference type="ARBA" id="ARBA00022741"/>
    </source>
</evidence>
<dbReference type="GO" id="GO:0005524">
    <property type="term" value="F:ATP binding"/>
    <property type="evidence" value="ECO:0007669"/>
    <property type="project" value="UniProtKB-KW"/>
</dbReference>
<keyword evidence="4" id="KW-0547">Nucleotide-binding</keyword>
<dbReference type="InterPro" id="IPR027417">
    <property type="entry name" value="P-loop_NTPase"/>
</dbReference>
<keyword evidence="2" id="KW-0813">Transport</keyword>
<evidence type="ECO:0000256" key="5">
    <source>
        <dbReference type="ARBA" id="ARBA00022840"/>
    </source>
</evidence>
<dbReference type="Pfam" id="PF08352">
    <property type="entry name" value="oligo_HPY"/>
    <property type="match status" value="1"/>
</dbReference>
<dbReference type="SMART" id="SM00382">
    <property type="entry name" value="AAA"/>
    <property type="match status" value="1"/>
</dbReference>
<name>A0A3B0T9M7_9ZZZZ</name>
<feature type="domain" description="ABC transporter" evidence="7">
    <location>
        <begin position="4"/>
        <end position="253"/>
    </location>
</feature>
<dbReference type="InterPro" id="IPR003593">
    <property type="entry name" value="AAA+_ATPase"/>
</dbReference>
<gene>
    <name evidence="8" type="ORF">MNBD_ALPHA12-937</name>
</gene>
<dbReference type="AlphaFoldDB" id="A0A3B0T9M7"/>
<dbReference type="Pfam" id="PF00005">
    <property type="entry name" value="ABC_tran"/>
    <property type="match status" value="1"/>
</dbReference>
<sequence length="323" mass="35427">MSLLEVKDLSVTFATNDGTVRAVNQISFDIKAGHSLAIVGESGSGKSQAVFAIMGLLADNGTASGTVSFNGQQLMGLSDNELNKIRANEIAMIFQDPMTSLNPYMRVQEQMIEVLTLHKGMGRSEAFKECIKMLDAVQLPDARSVIRRFPHECSGGMRQRIMIAISLLCHPKLLIADEPTTALDVTVQAQIMQLLKKVREDFGTSLILITHDLAVVAGSCENTLVMYGGRIMEYARTRDLFARPSHPYTRGLLSAVPRLDSKDDELQTIAGSPPNMMILPAGCPFAERCDYVMDICRVEMPQLLDSAIAGQQRACHLPVEELK</sequence>
<comment type="subcellular location">
    <subcellularLocation>
        <location evidence="1">Cell membrane</location>
        <topology evidence="1">Peripheral membrane protein</topology>
    </subcellularLocation>
</comment>
<dbReference type="GO" id="GO:0016887">
    <property type="term" value="F:ATP hydrolysis activity"/>
    <property type="evidence" value="ECO:0007669"/>
    <property type="project" value="InterPro"/>
</dbReference>
<keyword evidence="3" id="KW-1003">Cell membrane</keyword>
<dbReference type="PANTHER" id="PTHR43297:SF7">
    <property type="entry name" value="D,D-DIPEPTIDE TRANSPORT ATP-BINDING PROTEIN DDPD-RELATED"/>
    <property type="match status" value="1"/>
</dbReference>
<dbReference type="InterPro" id="IPR003439">
    <property type="entry name" value="ABC_transporter-like_ATP-bd"/>
</dbReference>
<dbReference type="FunFam" id="3.40.50.300:FF:000016">
    <property type="entry name" value="Oligopeptide ABC transporter ATP-binding component"/>
    <property type="match status" value="1"/>
</dbReference>
<dbReference type="GO" id="GO:0015833">
    <property type="term" value="P:peptide transport"/>
    <property type="evidence" value="ECO:0007669"/>
    <property type="project" value="InterPro"/>
</dbReference>
<reference evidence="8" key="1">
    <citation type="submission" date="2018-06" db="EMBL/GenBank/DDBJ databases">
        <authorList>
            <person name="Zhirakovskaya E."/>
        </authorList>
    </citation>
    <scope>NUCLEOTIDE SEQUENCE</scope>
</reference>
<dbReference type="EMBL" id="UOEO01000030">
    <property type="protein sequence ID" value="VAW15391.1"/>
    <property type="molecule type" value="Genomic_DNA"/>
</dbReference>
<evidence type="ECO:0000259" key="7">
    <source>
        <dbReference type="PROSITE" id="PS50893"/>
    </source>
</evidence>
<dbReference type="CDD" id="cd03257">
    <property type="entry name" value="ABC_NikE_OppD_transporters"/>
    <property type="match status" value="1"/>
</dbReference>
<proteinExistence type="predicted"/>
<accession>A0A3B0T9M7</accession>
<dbReference type="Gene3D" id="3.40.50.300">
    <property type="entry name" value="P-loop containing nucleotide triphosphate hydrolases"/>
    <property type="match status" value="1"/>
</dbReference>
<dbReference type="GO" id="GO:0005886">
    <property type="term" value="C:plasma membrane"/>
    <property type="evidence" value="ECO:0007669"/>
    <property type="project" value="UniProtKB-SubCell"/>
</dbReference>
<keyword evidence="6" id="KW-0472">Membrane</keyword>
<dbReference type="InterPro" id="IPR013563">
    <property type="entry name" value="Oligopep_ABC_C"/>
</dbReference>
<protein>
    <submittedName>
        <fullName evidence="8">Oligopeptide transport ATP-binding protein OppD (TC 3.A.1.5.1)</fullName>
    </submittedName>
</protein>
<dbReference type="PROSITE" id="PS00211">
    <property type="entry name" value="ABC_TRANSPORTER_1"/>
    <property type="match status" value="1"/>
</dbReference>
<evidence type="ECO:0000256" key="1">
    <source>
        <dbReference type="ARBA" id="ARBA00004202"/>
    </source>
</evidence>
<dbReference type="InterPro" id="IPR050388">
    <property type="entry name" value="ABC_Ni/Peptide_Import"/>
</dbReference>
<dbReference type="PROSITE" id="PS50893">
    <property type="entry name" value="ABC_TRANSPORTER_2"/>
    <property type="match status" value="1"/>
</dbReference>
<dbReference type="InterPro" id="IPR017871">
    <property type="entry name" value="ABC_transporter-like_CS"/>
</dbReference>